<keyword evidence="2" id="KW-1185">Reference proteome</keyword>
<proteinExistence type="predicted"/>
<dbReference type="Proteomes" id="UP000886998">
    <property type="component" value="Unassembled WGS sequence"/>
</dbReference>
<gene>
    <name evidence="1" type="ORF">TNIN_486591</name>
</gene>
<dbReference type="AlphaFoldDB" id="A0A8X6YA46"/>
<dbReference type="EMBL" id="BMAV01016387">
    <property type="protein sequence ID" value="GFY67110.1"/>
    <property type="molecule type" value="Genomic_DNA"/>
</dbReference>
<reference evidence="1" key="1">
    <citation type="submission" date="2020-08" db="EMBL/GenBank/DDBJ databases">
        <title>Multicomponent nature underlies the extraordinary mechanical properties of spider dragline silk.</title>
        <authorList>
            <person name="Kono N."/>
            <person name="Nakamura H."/>
            <person name="Mori M."/>
            <person name="Yoshida Y."/>
            <person name="Ohtoshi R."/>
            <person name="Malay A.D."/>
            <person name="Moran D.A.P."/>
            <person name="Tomita M."/>
            <person name="Numata K."/>
            <person name="Arakawa K."/>
        </authorList>
    </citation>
    <scope>NUCLEOTIDE SEQUENCE</scope>
</reference>
<evidence type="ECO:0000313" key="2">
    <source>
        <dbReference type="Proteomes" id="UP000886998"/>
    </source>
</evidence>
<sequence length="119" mass="13735">MDSQVLRYSLDSKSFTRIEGDSKEEVDDAFNYVFYRRSHEFLLTQGSCPVELSDSILLLRVSFITSWGFPVALQVAFKTTKPADPHVFQLLIEFSEGSWRPSLDLCVSALIIHRLWWMA</sequence>
<comment type="caution">
    <text evidence="1">The sequence shown here is derived from an EMBL/GenBank/DDBJ whole genome shotgun (WGS) entry which is preliminary data.</text>
</comment>
<organism evidence="1 2">
    <name type="scientific">Trichonephila inaurata madagascariensis</name>
    <dbReference type="NCBI Taxonomy" id="2747483"/>
    <lineage>
        <taxon>Eukaryota</taxon>
        <taxon>Metazoa</taxon>
        <taxon>Ecdysozoa</taxon>
        <taxon>Arthropoda</taxon>
        <taxon>Chelicerata</taxon>
        <taxon>Arachnida</taxon>
        <taxon>Araneae</taxon>
        <taxon>Araneomorphae</taxon>
        <taxon>Entelegynae</taxon>
        <taxon>Araneoidea</taxon>
        <taxon>Nephilidae</taxon>
        <taxon>Trichonephila</taxon>
        <taxon>Trichonephila inaurata</taxon>
    </lineage>
</organism>
<evidence type="ECO:0000313" key="1">
    <source>
        <dbReference type="EMBL" id="GFY67110.1"/>
    </source>
</evidence>
<accession>A0A8X6YA46</accession>
<protein>
    <submittedName>
        <fullName evidence="1">Uncharacterized protein</fullName>
    </submittedName>
</protein>
<name>A0A8X6YA46_9ARAC</name>